<gene>
    <name evidence="1" type="ORF">Patl1_12377</name>
</gene>
<keyword evidence="2" id="KW-1185">Reference proteome</keyword>
<evidence type="ECO:0000313" key="1">
    <source>
        <dbReference type="EMBL" id="KAJ0082235.1"/>
    </source>
</evidence>
<organism evidence="1 2">
    <name type="scientific">Pistacia atlantica</name>
    <dbReference type="NCBI Taxonomy" id="434234"/>
    <lineage>
        <taxon>Eukaryota</taxon>
        <taxon>Viridiplantae</taxon>
        <taxon>Streptophyta</taxon>
        <taxon>Embryophyta</taxon>
        <taxon>Tracheophyta</taxon>
        <taxon>Spermatophyta</taxon>
        <taxon>Magnoliopsida</taxon>
        <taxon>eudicotyledons</taxon>
        <taxon>Gunneridae</taxon>
        <taxon>Pentapetalae</taxon>
        <taxon>rosids</taxon>
        <taxon>malvids</taxon>
        <taxon>Sapindales</taxon>
        <taxon>Anacardiaceae</taxon>
        <taxon>Pistacia</taxon>
    </lineage>
</organism>
<comment type="caution">
    <text evidence="1">The sequence shown here is derived from an EMBL/GenBank/DDBJ whole genome shotgun (WGS) entry which is preliminary data.</text>
</comment>
<evidence type="ECO:0000313" key="2">
    <source>
        <dbReference type="Proteomes" id="UP001164250"/>
    </source>
</evidence>
<sequence>MVNKNKKFPSILGSERATPLCIAALLGHKEMVWYLYSVTKDTDLKDENRIKLLVVVINTALYVQGIRAVLNRKLTHL</sequence>
<proteinExistence type="predicted"/>
<protein>
    <submittedName>
        <fullName evidence="1">Uncharacterized protein</fullName>
    </submittedName>
</protein>
<dbReference type="Proteomes" id="UP001164250">
    <property type="component" value="Chromosome 12"/>
</dbReference>
<reference evidence="2" key="1">
    <citation type="journal article" date="2023" name="G3 (Bethesda)">
        <title>Genome assembly and association tests identify interacting loci associated with vigor, precocity, and sex in interspecific pistachio rootstocks.</title>
        <authorList>
            <person name="Palmer W."/>
            <person name="Jacygrad E."/>
            <person name="Sagayaradj S."/>
            <person name="Cavanaugh K."/>
            <person name="Han R."/>
            <person name="Bertier L."/>
            <person name="Beede B."/>
            <person name="Kafkas S."/>
            <person name="Golino D."/>
            <person name="Preece J."/>
            <person name="Michelmore R."/>
        </authorList>
    </citation>
    <scope>NUCLEOTIDE SEQUENCE [LARGE SCALE GENOMIC DNA]</scope>
</reference>
<name>A0ACC1A420_9ROSI</name>
<accession>A0ACC1A420</accession>
<dbReference type="EMBL" id="CM047908">
    <property type="protein sequence ID" value="KAJ0082235.1"/>
    <property type="molecule type" value="Genomic_DNA"/>
</dbReference>